<protein>
    <submittedName>
        <fullName evidence="1">Uncharacterized protein</fullName>
    </submittedName>
</protein>
<evidence type="ECO:0000313" key="2">
    <source>
        <dbReference type="Proteomes" id="UP000195321"/>
    </source>
</evidence>
<name>A0A1Y3MC77_9BACI</name>
<sequence>MFTHTSTRVEPRVYKLVPRQKCLETSFFYLKAEAAKPPNILAAGARSHRKAQAACSRNCHSTSTSSHRPNTLTFKRRILLCIQWNKL</sequence>
<evidence type="ECO:0000313" key="1">
    <source>
        <dbReference type="EMBL" id="OUM47646.1"/>
    </source>
</evidence>
<proteinExistence type="predicted"/>
<organism evidence="1 2">
    <name type="scientific">Bacillus pseudomycoides</name>
    <dbReference type="NCBI Taxonomy" id="64104"/>
    <lineage>
        <taxon>Bacteria</taxon>
        <taxon>Bacillati</taxon>
        <taxon>Bacillota</taxon>
        <taxon>Bacilli</taxon>
        <taxon>Bacillales</taxon>
        <taxon>Bacillaceae</taxon>
        <taxon>Bacillus</taxon>
        <taxon>Bacillus cereus group</taxon>
    </lineage>
</organism>
<accession>A0A1Y3MC77</accession>
<dbReference type="Proteomes" id="UP000195321">
    <property type="component" value="Unassembled WGS sequence"/>
</dbReference>
<gene>
    <name evidence="1" type="ORF">BW425_16940</name>
</gene>
<comment type="caution">
    <text evidence="1">The sequence shown here is derived from an EMBL/GenBank/DDBJ whole genome shotgun (WGS) entry which is preliminary data.</text>
</comment>
<dbReference type="AlphaFoldDB" id="A0A1Y3MC77"/>
<dbReference type="EMBL" id="MWPX01000020">
    <property type="protein sequence ID" value="OUM47646.1"/>
    <property type="molecule type" value="Genomic_DNA"/>
</dbReference>
<reference evidence="1 2" key="1">
    <citation type="submission" date="2017-02" db="EMBL/GenBank/DDBJ databases">
        <title>Bacillus pseudomycoides isolate FSL K6-0042.</title>
        <authorList>
            <person name="Kovac J."/>
        </authorList>
    </citation>
    <scope>NUCLEOTIDE SEQUENCE [LARGE SCALE GENOMIC DNA]</scope>
    <source>
        <strain evidence="1 2">FSL K6-0042</strain>
    </source>
</reference>